<dbReference type="EMBL" id="CP019607">
    <property type="protein sequence ID" value="AQP51221.1"/>
    <property type="molecule type" value="Genomic_DNA"/>
</dbReference>
<keyword evidence="3" id="KW-1185">Reference proteome</keyword>
<feature type="compositionally biased region" description="Polar residues" evidence="1">
    <location>
        <begin position="49"/>
        <end position="60"/>
    </location>
</feature>
<organism evidence="2 3">
    <name type="scientific">Tessaracoccus flavescens</name>
    <dbReference type="NCBI Taxonomy" id="399497"/>
    <lineage>
        <taxon>Bacteria</taxon>
        <taxon>Bacillati</taxon>
        <taxon>Actinomycetota</taxon>
        <taxon>Actinomycetes</taxon>
        <taxon>Propionibacteriales</taxon>
        <taxon>Propionibacteriaceae</taxon>
        <taxon>Tessaracoccus</taxon>
    </lineage>
</organism>
<dbReference type="PROSITE" id="PS51257">
    <property type="entry name" value="PROKAR_LIPOPROTEIN"/>
    <property type="match status" value="1"/>
</dbReference>
<proteinExistence type="predicted"/>
<sequence>MRGAATLGALIVLAGCTVQFDPLSRPTVTVTAAEPTGASQAGSIPPSAEPSQTPVAASETAQASTPAAAGCVDPTIKLPWFVSPEACQAVEMAPYAAQDFRTPSGNISCQMENGQVWCAAIETQMIADTHNPEGDGICDGYVLNDAARLACHSIPNEEVDGPTVAYGERVGVGEFACTVEDIGVTCWNGLTGHGFFLSKARYASW</sequence>
<feature type="region of interest" description="Disordered" evidence="1">
    <location>
        <begin position="35"/>
        <end position="60"/>
    </location>
</feature>
<accession>A0A1Q2CYX6</accession>
<evidence type="ECO:0000256" key="1">
    <source>
        <dbReference type="SAM" id="MobiDB-lite"/>
    </source>
</evidence>
<evidence type="ECO:0000313" key="2">
    <source>
        <dbReference type="EMBL" id="AQP51221.1"/>
    </source>
</evidence>
<dbReference type="AlphaFoldDB" id="A0A1Q2CYX6"/>
<name>A0A1Q2CYX6_9ACTN</name>
<dbReference type="KEGG" id="tfa:BW733_10650"/>
<reference evidence="2 3" key="1">
    <citation type="journal article" date="2008" name="Int. J. Syst. Evol. Microbiol.">
        <title>Tessaracoccus flavescens sp. nov., isolated from marine sediment.</title>
        <authorList>
            <person name="Lee D.W."/>
            <person name="Lee S.D."/>
        </authorList>
    </citation>
    <scope>NUCLEOTIDE SEQUENCE [LARGE SCALE GENOMIC DNA]</scope>
    <source>
        <strain evidence="2 3">SST-39T</strain>
    </source>
</reference>
<dbReference type="STRING" id="399497.BW733_10650"/>
<evidence type="ECO:0000313" key="3">
    <source>
        <dbReference type="Proteomes" id="UP000188235"/>
    </source>
</evidence>
<dbReference type="Proteomes" id="UP000188235">
    <property type="component" value="Chromosome"/>
</dbReference>
<gene>
    <name evidence="2" type="ORF">BW733_10650</name>
</gene>
<protein>
    <submittedName>
        <fullName evidence="2">Uncharacterized protein</fullName>
    </submittedName>
</protein>